<dbReference type="InParanoid" id="A0A1V9XNQ2"/>
<comment type="caution">
    <text evidence="1">The sequence shown here is derived from an EMBL/GenBank/DDBJ whole genome shotgun (WGS) entry which is preliminary data.</text>
</comment>
<keyword evidence="2" id="KW-1185">Reference proteome</keyword>
<organism evidence="1 2">
    <name type="scientific">Tropilaelaps mercedesae</name>
    <dbReference type="NCBI Taxonomy" id="418985"/>
    <lineage>
        <taxon>Eukaryota</taxon>
        <taxon>Metazoa</taxon>
        <taxon>Ecdysozoa</taxon>
        <taxon>Arthropoda</taxon>
        <taxon>Chelicerata</taxon>
        <taxon>Arachnida</taxon>
        <taxon>Acari</taxon>
        <taxon>Parasitiformes</taxon>
        <taxon>Mesostigmata</taxon>
        <taxon>Gamasina</taxon>
        <taxon>Dermanyssoidea</taxon>
        <taxon>Laelapidae</taxon>
        <taxon>Tropilaelaps</taxon>
    </lineage>
</organism>
<proteinExistence type="predicted"/>
<reference evidence="1 2" key="1">
    <citation type="journal article" date="2017" name="Gigascience">
        <title>Draft genome of the honey bee ectoparasitic mite, Tropilaelaps mercedesae, is shaped by the parasitic life history.</title>
        <authorList>
            <person name="Dong X."/>
            <person name="Armstrong S.D."/>
            <person name="Xia D."/>
            <person name="Makepeace B.L."/>
            <person name="Darby A.C."/>
            <person name="Kadowaki T."/>
        </authorList>
    </citation>
    <scope>NUCLEOTIDE SEQUENCE [LARGE SCALE GENOMIC DNA]</scope>
    <source>
        <strain evidence="1">Wuxi-XJTLU</strain>
    </source>
</reference>
<name>A0A1V9XNQ2_9ACAR</name>
<dbReference type="AlphaFoldDB" id="A0A1V9XNQ2"/>
<evidence type="ECO:0000313" key="1">
    <source>
        <dbReference type="EMBL" id="OQR75139.1"/>
    </source>
</evidence>
<dbReference type="EMBL" id="MNPL01006789">
    <property type="protein sequence ID" value="OQR75139.1"/>
    <property type="molecule type" value="Genomic_DNA"/>
</dbReference>
<accession>A0A1V9XNQ2</accession>
<protein>
    <submittedName>
        <fullName evidence="1">Uncharacterized protein</fullName>
    </submittedName>
</protein>
<dbReference type="Proteomes" id="UP000192247">
    <property type="component" value="Unassembled WGS sequence"/>
</dbReference>
<sequence length="76" mass="8629">MLHLHKPGRKQRKVYFHYPALRYAPGPVYDGSPLGLDALLGSDGREAILHLEVVLQSDRVRLHNPTSVETLRPYLV</sequence>
<gene>
    <name evidence="1" type="ORF">BIW11_08625</name>
</gene>
<evidence type="ECO:0000313" key="2">
    <source>
        <dbReference type="Proteomes" id="UP000192247"/>
    </source>
</evidence>